<dbReference type="OrthoDB" id="4849160at2759"/>
<proteinExistence type="inferred from homology"/>
<comment type="caution">
    <text evidence="18">The sequence shown here is derived from an EMBL/GenBank/DDBJ whole genome shotgun (WGS) entry which is preliminary data.</text>
</comment>
<dbReference type="InterPro" id="IPR049892">
    <property type="entry name" value="AA9"/>
</dbReference>
<dbReference type="Gene3D" id="2.70.50.70">
    <property type="match status" value="1"/>
</dbReference>
<keyword evidence="3" id="KW-0964">Secreted</keyword>
<evidence type="ECO:0000256" key="10">
    <source>
        <dbReference type="ARBA" id="ARBA00023157"/>
    </source>
</evidence>
<dbReference type="InterPro" id="IPR005103">
    <property type="entry name" value="AA9_LPMO"/>
</dbReference>
<evidence type="ECO:0000313" key="19">
    <source>
        <dbReference type="Proteomes" id="UP000800235"/>
    </source>
</evidence>
<evidence type="ECO:0000259" key="17">
    <source>
        <dbReference type="Pfam" id="PF03443"/>
    </source>
</evidence>
<dbReference type="GO" id="GO:0046872">
    <property type="term" value="F:metal ion binding"/>
    <property type="evidence" value="ECO:0007669"/>
    <property type="project" value="UniProtKB-KW"/>
</dbReference>
<evidence type="ECO:0000256" key="14">
    <source>
        <dbReference type="ARBA" id="ARBA00045077"/>
    </source>
</evidence>
<dbReference type="CDD" id="cd21175">
    <property type="entry name" value="LPMO_AA9"/>
    <property type="match status" value="1"/>
</dbReference>
<evidence type="ECO:0000256" key="2">
    <source>
        <dbReference type="ARBA" id="ARBA00004613"/>
    </source>
</evidence>
<dbReference type="GO" id="GO:0030245">
    <property type="term" value="P:cellulose catabolic process"/>
    <property type="evidence" value="ECO:0007669"/>
    <property type="project" value="UniProtKB-KW"/>
</dbReference>
<feature type="domain" description="Auxiliary Activity family 9 catalytic" evidence="17">
    <location>
        <begin position="22"/>
        <end position="239"/>
    </location>
</feature>
<organism evidence="18 19">
    <name type="scientific">Tothia fuscella</name>
    <dbReference type="NCBI Taxonomy" id="1048955"/>
    <lineage>
        <taxon>Eukaryota</taxon>
        <taxon>Fungi</taxon>
        <taxon>Dikarya</taxon>
        <taxon>Ascomycota</taxon>
        <taxon>Pezizomycotina</taxon>
        <taxon>Dothideomycetes</taxon>
        <taxon>Pleosporomycetidae</taxon>
        <taxon>Venturiales</taxon>
        <taxon>Cylindrosympodiaceae</taxon>
        <taxon>Tothia</taxon>
    </lineage>
</organism>
<dbReference type="PANTHER" id="PTHR33353:SF10">
    <property type="entry name" value="ENDO-BETA-1,4-GLUCANASE D"/>
    <property type="match status" value="1"/>
</dbReference>
<evidence type="ECO:0000256" key="13">
    <source>
        <dbReference type="ARBA" id="ARBA00044502"/>
    </source>
</evidence>
<sequence>MWTLIVCVLFALSSLLTTITAHGFVQQIRFGDTLVEGWNPYKDPQKKPAVNKITRKFKDNGPVTDGKFMTDAGTCGIGIEGANNIPVTASASVPAGSVVTFIWTEWKSDHPGPVMTYLAKCPGKCSDFKGSTGNVWVKIDQAGYDASKSTPWASKRLPLQNSTWTVKLPSSIVSGEYILRHEILGLQRTNKEPTQAQFYPSCHQIIITGGGTKSLPAGIAIPGAFKLDDRGIALNYRDISASKPYTPPGGPVWSDNGWRT</sequence>
<gene>
    <name evidence="18" type="ORF">EJ08DRAFT_613261</name>
</gene>
<dbReference type="Pfam" id="PF03443">
    <property type="entry name" value="AA9"/>
    <property type="match status" value="1"/>
</dbReference>
<evidence type="ECO:0000256" key="15">
    <source>
        <dbReference type="ARBA" id="ARBA00047174"/>
    </source>
</evidence>
<evidence type="ECO:0000256" key="8">
    <source>
        <dbReference type="ARBA" id="ARBA00023008"/>
    </source>
</evidence>
<comment type="subcellular location">
    <subcellularLocation>
        <location evidence="2">Secreted</location>
    </subcellularLocation>
</comment>
<accession>A0A9P4TY29</accession>
<dbReference type="AlphaFoldDB" id="A0A9P4TY29"/>
<feature type="chain" id="PRO_5040172403" description="lytic cellulose monooxygenase (C4-dehydrogenating)" evidence="16">
    <location>
        <begin position="22"/>
        <end position="260"/>
    </location>
</feature>
<comment type="cofactor">
    <cofactor evidence="1">
        <name>Cu(2+)</name>
        <dbReference type="ChEBI" id="CHEBI:29036"/>
    </cofactor>
</comment>
<evidence type="ECO:0000256" key="6">
    <source>
        <dbReference type="ARBA" id="ARBA00023001"/>
    </source>
</evidence>
<keyword evidence="19" id="KW-1185">Reference proteome</keyword>
<dbReference type="GO" id="GO:0004497">
    <property type="term" value="F:monooxygenase activity"/>
    <property type="evidence" value="ECO:0007669"/>
    <property type="project" value="UniProtKB-KW"/>
</dbReference>
<evidence type="ECO:0000256" key="3">
    <source>
        <dbReference type="ARBA" id="ARBA00022525"/>
    </source>
</evidence>
<evidence type="ECO:0000256" key="5">
    <source>
        <dbReference type="ARBA" id="ARBA00022729"/>
    </source>
</evidence>
<evidence type="ECO:0000256" key="11">
    <source>
        <dbReference type="ARBA" id="ARBA00023277"/>
    </source>
</evidence>
<dbReference type="EC" id="1.14.99.56" evidence="15"/>
<feature type="signal peptide" evidence="16">
    <location>
        <begin position="1"/>
        <end position="21"/>
    </location>
</feature>
<keyword evidence="12" id="KW-0624">Polysaccharide degradation</keyword>
<evidence type="ECO:0000256" key="9">
    <source>
        <dbReference type="ARBA" id="ARBA00023033"/>
    </source>
</evidence>
<comment type="similarity">
    <text evidence="13">Belongs to the polysaccharide monooxygenase AA9 family.</text>
</comment>
<dbReference type="EMBL" id="MU007043">
    <property type="protein sequence ID" value="KAF2429876.1"/>
    <property type="molecule type" value="Genomic_DNA"/>
</dbReference>
<dbReference type="GO" id="GO:0005576">
    <property type="term" value="C:extracellular region"/>
    <property type="evidence" value="ECO:0007669"/>
    <property type="project" value="UniProtKB-SubCell"/>
</dbReference>
<keyword evidence="8" id="KW-0186">Copper</keyword>
<keyword evidence="9" id="KW-0503">Monooxygenase</keyword>
<evidence type="ECO:0000256" key="16">
    <source>
        <dbReference type="SAM" id="SignalP"/>
    </source>
</evidence>
<keyword evidence="6" id="KW-0136">Cellulose degradation</keyword>
<keyword evidence="5 16" id="KW-0732">Signal</keyword>
<evidence type="ECO:0000256" key="7">
    <source>
        <dbReference type="ARBA" id="ARBA00023002"/>
    </source>
</evidence>
<evidence type="ECO:0000256" key="4">
    <source>
        <dbReference type="ARBA" id="ARBA00022723"/>
    </source>
</evidence>
<keyword evidence="11" id="KW-0119">Carbohydrate metabolism</keyword>
<keyword evidence="7" id="KW-0560">Oxidoreductase</keyword>
<comment type="catalytic activity">
    <reaction evidence="14">
        <text>[(1-&gt;4)-beta-D-glucosyl]n+m + reduced acceptor + O2 = 4-dehydro-beta-D-glucosyl-[(1-&gt;4)-beta-D-glucosyl]n-1 + [(1-&gt;4)-beta-D-glucosyl]m + acceptor + H2O.</text>
        <dbReference type="EC" id="1.14.99.56"/>
    </reaction>
</comment>
<reference evidence="18" key="1">
    <citation type="journal article" date="2020" name="Stud. Mycol.">
        <title>101 Dothideomycetes genomes: a test case for predicting lifestyles and emergence of pathogens.</title>
        <authorList>
            <person name="Haridas S."/>
            <person name="Albert R."/>
            <person name="Binder M."/>
            <person name="Bloem J."/>
            <person name="Labutti K."/>
            <person name="Salamov A."/>
            <person name="Andreopoulos B."/>
            <person name="Baker S."/>
            <person name="Barry K."/>
            <person name="Bills G."/>
            <person name="Bluhm B."/>
            <person name="Cannon C."/>
            <person name="Castanera R."/>
            <person name="Culley D."/>
            <person name="Daum C."/>
            <person name="Ezra D."/>
            <person name="Gonzalez J."/>
            <person name="Henrissat B."/>
            <person name="Kuo A."/>
            <person name="Liang C."/>
            <person name="Lipzen A."/>
            <person name="Lutzoni F."/>
            <person name="Magnuson J."/>
            <person name="Mondo S."/>
            <person name="Nolan M."/>
            <person name="Ohm R."/>
            <person name="Pangilinan J."/>
            <person name="Park H.-J."/>
            <person name="Ramirez L."/>
            <person name="Alfaro M."/>
            <person name="Sun H."/>
            <person name="Tritt A."/>
            <person name="Yoshinaga Y."/>
            <person name="Zwiers L.-H."/>
            <person name="Turgeon B."/>
            <person name="Goodwin S."/>
            <person name="Spatafora J."/>
            <person name="Crous P."/>
            <person name="Grigoriev I."/>
        </authorList>
    </citation>
    <scope>NUCLEOTIDE SEQUENCE</scope>
    <source>
        <strain evidence="18">CBS 130266</strain>
    </source>
</reference>
<name>A0A9P4TY29_9PEZI</name>
<keyword evidence="4" id="KW-0479">Metal-binding</keyword>
<evidence type="ECO:0000256" key="12">
    <source>
        <dbReference type="ARBA" id="ARBA00023326"/>
    </source>
</evidence>
<protein>
    <recommendedName>
        <fullName evidence="15">lytic cellulose monooxygenase (C4-dehydrogenating)</fullName>
        <ecNumber evidence="15">1.14.99.56</ecNumber>
    </recommendedName>
</protein>
<dbReference type="PANTHER" id="PTHR33353">
    <property type="entry name" value="PUTATIVE (AFU_ORTHOLOGUE AFUA_1G12560)-RELATED"/>
    <property type="match status" value="1"/>
</dbReference>
<evidence type="ECO:0000256" key="1">
    <source>
        <dbReference type="ARBA" id="ARBA00001973"/>
    </source>
</evidence>
<dbReference type="Proteomes" id="UP000800235">
    <property type="component" value="Unassembled WGS sequence"/>
</dbReference>
<keyword evidence="10" id="KW-1015">Disulfide bond</keyword>
<evidence type="ECO:0000313" key="18">
    <source>
        <dbReference type="EMBL" id="KAF2429876.1"/>
    </source>
</evidence>